<dbReference type="PANTHER" id="PTHR43441:SF11">
    <property type="entry name" value="RIBOSOMAL-PROTEIN-SERINE ACETYLTRANSFERASE"/>
    <property type="match status" value="1"/>
</dbReference>
<dbReference type="Pfam" id="PF13302">
    <property type="entry name" value="Acetyltransf_3"/>
    <property type="match status" value="1"/>
</dbReference>
<dbReference type="GO" id="GO:0008999">
    <property type="term" value="F:protein-N-terminal-alanine acetyltransferase activity"/>
    <property type="evidence" value="ECO:0007669"/>
    <property type="project" value="TreeGrafter"/>
</dbReference>
<evidence type="ECO:0000313" key="3">
    <source>
        <dbReference type="Proteomes" id="UP000221369"/>
    </source>
</evidence>
<dbReference type="InterPro" id="IPR051908">
    <property type="entry name" value="Ribosomal_N-acetyltransferase"/>
</dbReference>
<feature type="domain" description="N-acetyltransferase" evidence="1">
    <location>
        <begin position="19"/>
        <end position="191"/>
    </location>
</feature>
<organism evidence="2 3">
    <name type="scientific">Paramicrobacterium agarici</name>
    <dbReference type="NCBI Taxonomy" id="630514"/>
    <lineage>
        <taxon>Bacteria</taxon>
        <taxon>Bacillati</taxon>
        <taxon>Actinomycetota</taxon>
        <taxon>Actinomycetes</taxon>
        <taxon>Micrococcales</taxon>
        <taxon>Microbacteriaceae</taxon>
        <taxon>Paramicrobacterium</taxon>
    </lineage>
</organism>
<dbReference type="Proteomes" id="UP000221369">
    <property type="component" value="Unassembled WGS sequence"/>
</dbReference>
<name>A0A2A9DRL0_9MICO</name>
<dbReference type="OrthoDB" id="3466127at2"/>
<dbReference type="InterPro" id="IPR016181">
    <property type="entry name" value="Acyl_CoA_acyltransferase"/>
</dbReference>
<evidence type="ECO:0000313" key="2">
    <source>
        <dbReference type="EMBL" id="PFG29318.1"/>
    </source>
</evidence>
<dbReference type="AlphaFoldDB" id="A0A2A9DRL0"/>
<evidence type="ECO:0000259" key="1">
    <source>
        <dbReference type="PROSITE" id="PS51186"/>
    </source>
</evidence>
<dbReference type="RefSeq" id="WP_098405914.1">
    <property type="nucleotide sequence ID" value="NZ_PDJE01000001.1"/>
</dbReference>
<keyword evidence="2" id="KW-0808">Transferase</keyword>
<proteinExistence type="predicted"/>
<accession>A0A2A9DRL0</accession>
<sequence length="218" mass="24286">MDLEEVWPLFGLEIATPRLILRPVRDADLPGLAEAALDGVHDPAHMPFGFPWTDADAADLPRNLAAYHWTLRNRVTPHNWNIAFAVHVNGTVVGAQDLSAYDFANRRTVNSGSWLTRRVQNQGLGTEMRVGLLQSAFDYLGAQWAESSAATWNEASLRVSRKLGYSLNGITRQSPRPGQPINEQRVRLERDEFASPNWSIAVRGFDAACTQLGITPRR</sequence>
<dbReference type="GO" id="GO:0005737">
    <property type="term" value="C:cytoplasm"/>
    <property type="evidence" value="ECO:0007669"/>
    <property type="project" value="TreeGrafter"/>
</dbReference>
<dbReference type="InterPro" id="IPR000182">
    <property type="entry name" value="GNAT_dom"/>
</dbReference>
<dbReference type="GO" id="GO:1990189">
    <property type="term" value="F:protein N-terminal-serine acetyltransferase activity"/>
    <property type="evidence" value="ECO:0007669"/>
    <property type="project" value="TreeGrafter"/>
</dbReference>
<protein>
    <submittedName>
        <fullName evidence="2">RimJ/RimL family protein N-acetyltransferase</fullName>
    </submittedName>
</protein>
<dbReference type="PROSITE" id="PS51186">
    <property type="entry name" value="GNAT"/>
    <property type="match status" value="1"/>
</dbReference>
<comment type="caution">
    <text evidence="2">The sequence shown here is derived from an EMBL/GenBank/DDBJ whole genome shotgun (WGS) entry which is preliminary data.</text>
</comment>
<keyword evidence="3" id="KW-1185">Reference proteome</keyword>
<reference evidence="2 3" key="1">
    <citation type="submission" date="2017-10" db="EMBL/GenBank/DDBJ databases">
        <title>Sequencing the genomes of 1000 actinobacteria strains.</title>
        <authorList>
            <person name="Klenk H.-P."/>
        </authorList>
    </citation>
    <scope>NUCLEOTIDE SEQUENCE [LARGE SCALE GENOMIC DNA]</scope>
    <source>
        <strain evidence="2 3">DSM 21798</strain>
    </source>
</reference>
<dbReference type="SUPFAM" id="SSF55729">
    <property type="entry name" value="Acyl-CoA N-acyltransferases (Nat)"/>
    <property type="match status" value="1"/>
</dbReference>
<dbReference type="PANTHER" id="PTHR43441">
    <property type="entry name" value="RIBOSOMAL-PROTEIN-SERINE ACETYLTRANSFERASE"/>
    <property type="match status" value="1"/>
</dbReference>
<dbReference type="Gene3D" id="3.40.630.30">
    <property type="match status" value="1"/>
</dbReference>
<dbReference type="EMBL" id="PDJE01000001">
    <property type="protein sequence ID" value="PFG29318.1"/>
    <property type="molecule type" value="Genomic_DNA"/>
</dbReference>
<gene>
    <name evidence="2" type="ORF">ATJ78_0221</name>
</gene>